<sequence length="134" mass="14648">MELTFQSPQLRATLTLTIRYSFNGATVPPSPLFVGDSHVRGWRHVPDDSTFTLRGSWSGNGTAGGQTTSELYHANSGIIMPRTAVARILRPKDNVYICMESRYYTVTIGSSGMPDAILKYVAYRANDAGSRVAS</sequence>
<protein>
    <submittedName>
        <fullName evidence="1">Uncharacterized protein</fullName>
    </submittedName>
</protein>
<dbReference type="AlphaFoldDB" id="A0A0X3NH46"/>
<gene>
    <name evidence="1" type="ORF">TR121557</name>
</gene>
<proteinExistence type="predicted"/>
<evidence type="ECO:0000313" key="1">
    <source>
        <dbReference type="EMBL" id="JAP38935.1"/>
    </source>
</evidence>
<organism evidence="1">
    <name type="scientific">Schistocephalus solidus</name>
    <name type="common">Tapeworm</name>
    <dbReference type="NCBI Taxonomy" id="70667"/>
    <lineage>
        <taxon>Eukaryota</taxon>
        <taxon>Metazoa</taxon>
        <taxon>Spiralia</taxon>
        <taxon>Lophotrochozoa</taxon>
        <taxon>Platyhelminthes</taxon>
        <taxon>Cestoda</taxon>
        <taxon>Eucestoda</taxon>
        <taxon>Diphyllobothriidea</taxon>
        <taxon>Diphyllobothriidae</taxon>
        <taxon>Schistocephalus</taxon>
    </lineage>
</organism>
<reference evidence="1" key="1">
    <citation type="submission" date="2016-01" db="EMBL/GenBank/DDBJ databases">
        <title>Reference transcriptome for the parasite Schistocephalus solidus: insights into the molecular evolution of parasitism.</title>
        <authorList>
            <person name="Hebert F.O."/>
            <person name="Grambauer S."/>
            <person name="Barber I."/>
            <person name="Landry C.R."/>
            <person name="Aubin-Horth N."/>
        </authorList>
    </citation>
    <scope>NUCLEOTIDE SEQUENCE</scope>
</reference>
<name>A0A0X3NH46_SCHSO</name>
<dbReference type="EMBL" id="GEEE01024290">
    <property type="protein sequence ID" value="JAP38935.1"/>
    <property type="molecule type" value="Transcribed_RNA"/>
</dbReference>
<accession>A0A0X3NH46</accession>